<dbReference type="EMBL" id="MAYM02000514">
    <property type="protein sequence ID" value="RLN37875.1"/>
    <property type="molecule type" value="Genomic_DNA"/>
</dbReference>
<evidence type="ECO:0000313" key="4">
    <source>
        <dbReference type="EMBL" id="KAG2519340.1"/>
    </source>
</evidence>
<evidence type="ECO:0000313" key="6">
    <source>
        <dbReference type="EMBL" id="RLN77264.1"/>
    </source>
</evidence>
<dbReference type="InterPro" id="IPR000073">
    <property type="entry name" value="AB_hydrolase_1"/>
</dbReference>
<evidence type="ECO:0000256" key="1">
    <source>
        <dbReference type="SAM" id="MobiDB-lite"/>
    </source>
</evidence>
<dbReference type="Proteomes" id="UP000785171">
    <property type="component" value="Unassembled WGS sequence"/>
</dbReference>
<comment type="caution">
    <text evidence="6">The sequence shown here is derived from an EMBL/GenBank/DDBJ whole genome shotgun (WGS) entry which is preliminary data.</text>
</comment>
<evidence type="ECO:0000313" key="3">
    <source>
        <dbReference type="EMBL" id="KAG2515938.1"/>
    </source>
</evidence>
<dbReference type="STRING" id="325452.A0A3R7NDD5"/>
<feature type="domain" description="AB hydrolase-1" evidence="2">
    <location>
        <begin position="8"/>
        <end position="284"/>
    </location>
</feature>
<dbReference type="SUPFAM" id="SSF53474">
    <property type="entry name" value="alpha/beta-Hydrolases"/>
    <property type="match status" value="1"/>
</dbReference>
<feature type="compositionally biased region" description="Basic and acidic residues" evidence="1">
    <location>
        <begin position="52"/>
        <end position="70"/>
    </location>
</feature>
<dbReference type="EMBL" id="JPWU03000347">
    <property type="protein sequence ID" value="KAG2519340.1"/>
    <property type="molecule type" value="Genomic_DNA"/>
</dbReference>
<evidence type="ECO:0000259" key="2">
    <source>
        <dbReference type="Pfam" id="PF12697"/>
    </source>
</evidence>
<accession>A0A3R7NDD5</accession>
<keyword evidence="7" id="KW-1185">Reference proteome</keyword>
<dbReference type="EMBL" id="MBDN02000258">
    <property type="protein sequence ID" value="RLN77264.1"/>
    <property type="molecule type" value="Genomic_DNA"/>
</dbReference>
<feature type="region of interest" description="Disordered" evidence="1">
    <location>
        <begin position="50"/>
        <end position="73"/>
    </location>
</feature>
<evidence type="ECO:0000313" key="5">
    <source>
        <dbReference type="EMBL" id="RLN37875.1"/>
    </source>
</evidence>
<dbReference type="Proteomes" id="UP000792063">
    <property type="component" value="Unassembled WGS sequence"/>
</dbReference>
<dbReference type="Gene3D" id="3.40.50.1820">
    <property type="entry name" value="alpha/beta hydrolase"/>
    <property type="match status" value="1"/>
</dbReference>
<evidence type="ECO:0000313" key="7">
    <source>
        <dbReference type="Proteomes" id="UP000285624"/>
    </source>
</evidence>
<name>A0A3R7NDD5_9STRA</name>
<gene>
    <name evidence="5" type="ORF">BBI17_008699</name>
    <name evidence="6" type="ORF">BBO99_00006886</name>
    <name evidence="3" type="ORF">JM16_006643</name>
    <name evidence="4" type="ORF">JM18_006503</name>
</gene>
<evidence type="ECO:0000313" key="8">
    <source>
        <dbReference type="Proteomes" id="UP000285883"/>
    </source>
</evidence>
<dbReference type="InterPro" id="IPR029058">
    <property type="entry name" value="AB_hydrolase_fold"/>
</dbReference>
<reference evidence="7 8" key="2">
    <citation type="submission" date="2018-07" db="EMBL/GenBank/DDBJ databases">
        <title>Genome sequencing of oomycete isolates from Chile give support for New Zealand origin for Phytophthora kernoviae and make available the first Nothophytophthora sp. genome.</title>
        <authorList>
            <person name="Studholme D.J."/>
            <person name="Sanfuentes E."/>
            <person name="Panda P."/>
            <person name="Hill R."/>
            <person name="Sambles C."/>
            <person name="Grant M."/>
            <person name="Williams N.M."/>
            <person name="Mcdougal R.L."/>
        </authorList>
    </citation>
    <scope>NUCLEOTIDE SEQUENCE [LARGE SCALE GENOMIC DNA]</scope>
    <source>
        <strain evidence="5">Chile2</strain>
        <strain evidence="6">Chile4</strain>
    </source>
</reference>
<sequence length="306" mass="34129">MAKRGVTLLFAHANGFCKQVWDPVIRRMKSSPLLQGAVDRYVTYDQPFQGVNRDESVPSQVYHKDDDPKSPRVKHPLNDWPEISADAVLKQVQQIQATADRARRPLIGIGHSMGAAAMWATEARHPGTFDGLILFEPIYGEVDAAYEKKADFLVSITLARENKWPSLDAAASHFNKWENFASWDREVLAQWVKGGVVFDEEQKAAVLACHPHVEAAVYSGGRLCLTESELAAPCCPISFHSGDRTKLFDTNLFESLATQFPSIYKTNNPLPNTSHLMLFEDPEASTNAILADLERLPIFQPLKPSL</sequence>
<dbReference type="EMBL" id="JPWV03000341">
    <property type="protein sequence ID" value="KAG2515938.1"/>
    <property type="molecule type" value="Genomic_DNA"/>
</dbReference>
<dbReference type="Proteomes" id="UP000285624">
    <property type="component" value="Unassembled WGS sequence"/>
</dbReference>
<protein>
    <recommendedName>
        <fullName evidence="2">AB hydrolase-1 domain-containing protein</fullName>
    </recommendedName>
</protein>
<dbReference type="Pfam" id="PF12697">
    <property type="entry name" value="Abhydrolase_6"/>
    <property type="match status" value="1"/>
</dbReference>
<reference evidence="3" key="1">
    <citation type="journal article" date="2015" name="Genom Data">
        <title>Genome sequences of six Phytophthora species associated with forests in New Zealand.</title>
        <authorList>
            <person name="Studholme D.J."/>
            <person name="McDougal R.L."/>
            <person name="Sambles C."/>
            <person name="Hansen E."/>
            <person name="Hardy G."/>
            <person name="Grant M."/>
            <person name="Ganley R.J."/>
            <person name="Williams N.M."/>
        </authorList>
    </citation>
    <scope>NUCLEOTIDE SEQUENCE</scope>
    <source>
        <strain evidence="3">NZFS 2646</strain>
        <strain evidence="4">NZFS 3630</strain>
    </source>
</reference>
<dbReference type="AlphaFoldDB" id="A0A3R7NDD5"/>
<organism evidence="6 7">
    <name type="scientific">Phytophthora kernoviae</name>
    <dbReference type="NCBI Taxonomy" id="325452"/>
    <lineage>
        <taxon>Eukaryota</taxon>
        <taxon>Sar</taxon>
        <taxon>Stramenopiles</taxon>
        <taxon>Oomycota</taxon>
        <taxon>Peronosporomycetes</taxon>
        <taxon>Peronosporales</taxon>
        <taxon>Peronosporaceae</taxon>
        <taxon>Phytophthora</taxon>
    </lineage>
</organism>
<proteinExistence type="predicted"/>
<dbReference type="Proteomes" id="UP000285883">
    <property type="component" value="Unassembled WGS sequence"/>
</dbReference>
<reference evidence="3" key="3">
    <citation type="submission" date="2020-06" db="EMBL/GenBank/DDBJ databases">
        <authorList>
            <person name="Studholme D.J."/>
        </authorList>
    </citation>
    <scope>NUCLEOTIDE SEQUENCE</scope>
    <source>
        <strain evidence="3">NZFS 2646</strain>
        <strain evidence="4">NZFS 3630</strain>
    </source>
</reference>